<dbReference type="InterPro" id="IPR010916">
    <property type="entry name" value="TonB_box_CS"/>
</dbReference>
<dbReference type="InterPro" id="IPR021255">
    <property type="entry name" value="DUF2807"/>
</dbReference>
<evidence type="ECO:0000259" key="2">
    <source>
        <dbReference type="Pfam" id="PF10988"/>
    </source>
</evidence>
<dbReference type="Gene3D" id="2.160.20.120">
    <property type="match status" value="1"/>
</dbReference>
<dbReference type="Proteomes" id="UP000244677">
    <property type="component" value="Chromosome"/>
</dbReference>
<accession>A0A2S1LMT9</accession>
<sequence length="246" mass="25819">MIRTILYTAFLLIVANGAHAQVSESRKLASFSAVTVADGIALIYTQSETVSVKAEANNAAALQLLSTEVVDGVLIIKGLKENGNKLRNTTVYLSGPAIGKFEVTTQAAVIFENGLDFPKVEITLKEKGSVEGNIHCEEAIIRMSSWSELVTNVTGGRLNLKMETNATATVSGTVTLAEIQASTTARCTAKNLVALNAVVYVNTAAFASIMASGTLDAKASSHASVAYYGNPTTTIQKGLSGTVSKR</sequence>
<dbReference type="EMBL" id="CP020919">
    <property type="protein sequence ID" value="AWG24981.1"/>
    <property type="molecule type" value="Genomic_DNA"/>
</dbReference>
<dbReference type="OrthoDB" id="1334517at2"/>
<name>A0A2S1LMT9_9FLAO</name>
<proteinExistence type="predicted"/>
<feature type="signal peptide" evidence="1">
    <location>
        <begin position="1"/>
        <end position="20"/>
    </location>
</feature>
<dbReference type="RefSeq" id="WP_108736602.1">
    <property type="nucleotide sequence ID" value="NZ_CP020919.1"/>
</dbReference>
<evidence type="ECO:0000313" key="3">
    <source>
        <dbReference type="EMBL" id="AWG24981.1"/>
    </source>
</evidence>
<dbReference type="KEGG" id="fki:FK004_06925"/>
<evidence type="ECO:0000256" key="1">
    <source>
        <dbReference type="SAM" id="SignalP"/>
    </source>
</evidence>
<evidence type="ECO:0000313" key="4">
    <source>
        <dbReference type="Proteomes" id="UP000244677"/>
    </source>
</evidence>
<gene>
    <name evidence="3" type="ORF">FK004_06925</name>
</gene>
<protein>
    <recommendedName>
        <fullName evidence="2">Putative auto-transporter adhesin head GIN domain-containing protein</fullName>
    </recommendedName>
</protein>
<reference evidence="3 4" key="1">
    <citation type="submission" date="2017-04" db="EMBL/GenBank/DDBJ databases">
        <title>Complete genome sequence of Flavobacterium kingsejong AJ004.</title>
        <authorList>
            <person name="Lee P.C."/>
        </authorList>
    </citation>
    <scope>NUCLEOTIDE SEQUENCE [LARGE SCALE GENOMIC DNA]</scope>
    <source>
        <strain evidence="3 4">AJ004</strain>
    </source>
</reference>
<feature type="chain" id="PRO_5015391184" description="Putative auto-transporter adhesin head GIN domain-containing protein" evidence="1">
    <location>
        <begin position="21"/>
        <end position="246"/>
    </location>
</feature>
<feature type="domain" description="Putative auto-transporter adhesin head GIN" evidence="2">
    <location>
        <begin position="31"/>
        <end position="231"/>
    </location>
</feature>
<dbReference type="PROSITE" id="PS00430">
    <property type="entry name" value="TONB_DEPENDENT_REC_1"/>
    <property type="match status" value="1"/>
</dbReference>
<keyword evidence="1" id="KW-0732">Signal</keyword>
<keyword evidence="4" id="KW-1185">Reference proteome</keyword>
<dbReference type="Pfam" id="PF10988">
    <property type="entry name" value="DUF2807"/>
    <property type="match status" value="1"/>
</dbReference>
<dbReference type="AlphaFoldDB" id="A0A2S1LMT9"/>
<organism evidence="3 4">
    <name type="scientific">Flavobacterium kingsejongi</name>
    <dbReference type="NCBI Taxonomy" id="1678728"/>
    <lineage>
        <taxon>Bacteria</taxon>
        <taxon>Pseudomonadati</taxon>
        <taxon>Bacteroidota</taxon>
        <taxon>Flavobacteriia</taxon>
        <taxon>Flavobacteriales</taxon>
        <taxon>Flavobacteriaceae</taxon>
        <taxon>Flavobacterium</taxon>
    </lineage>
</organism>